<organism evidence="6 7">
    <name type="scientific">Aquatica leii</name>
    <dbReference type="NCBI Taxonomy" id="1421715"/>
    <lineage>
        <taxon>Eukaryota</taxon>
        <taxon>Metazoa</taxon>
        <taxon>Ecdysozoa</taxon>
        <taxon>Arthropoda</taxon>
        <taxon>Hexapoda</taxon>
        <taxon>Insecta</taxon>
        <taxon>Pterygota</taxon>
        <taxon>Neoptera</taxon>
        <taxon>Endopterygota</taxon>
        <taxon>Coleoptera</taxon>
        <taxon>Polyphaga</taxon>
        <taxon>Elateriformia</taxon>
        <taxon>Elateroidea</taxon>
        <taxon>Lampyridae</taxon>
        <taxon>Luciolinae</taxon>
        <taxon>Aquatica</taxon>
    </lineage>
</organism>
<evidence type="ECO:0000313" key="7">
    <source>
        <dbReference type="Proteomes" id="UP001353858"/>
    </source>
</evidence>
<accession>A0AAN7S719</accession>
<evidence type="ECO:0000313" key="6">
    <source>
        <dbReference type="EMBL" id="KAK4874081.1"/>
    </source>
</evidence>
<protein>
    <submittedName>
        <fullName evidence="6">Uncharacterized protein</fullName>
    </submittedName>
</protein>
<reference evidence="7" key="1">
    <citation type="submission" date="2023-01" db="EMBL/GenBank/DDBJ databases">
        <title>Key to firefly adult light organ development and bioluminescence: homeobox transcription factors regulate luciferase expression and transportation to peroxisome.</title>
        <authorList>
            <person name="Fu X."/>
        </authorList>
    </citation>
    <scope>NUCLEOTIDE SEQUENCE [LARGE SCALE GENOMIC DNA]</scope>
</reference>
<dbReference type="GO" id="GO:0016020">
    <property type="term" value="C:membrane"/>
    <property type="evidence" value="ECO:0007669"/>
    <property type="project" value="UniProtKB-SubCell"/>
</dbReference>
<dbReference type="Proteomes" id="UP001353858">
    <property type="component" value="Unassembled WGS sequence"/>
</dbReference>
<evidence type="ECO:0000256" key="2">
    <source>
        <dbReference type="ARBA" id="ARBA00022692"/>
    </source>
</evidence>
<feature type="transmembrane region" description="Helical" evidence="5">
    <location>
        <begin position="331"/>
        <end position="354"/>
    </location>
</feature>
<keyword evidence="3 5" id="KW-1133">Transmembrane helix</keyword>
<evidence type="ECO:0000256" key="4">
    <source>
        <dbReference type="ARBA" id="ARBA00023136"/>
    </source>
</evidence>
<dbReference type="GO" id="GO:0006820">
    <property type="term" value="P:monoatomic anion transport"/>
    <property type="evidence" value="ECO:0007669"/>
    <property type="project" value="TreeGrafter"/>
</dbReference>
<keyword evidence="7" id="KW-1185">Reference proteome</keyword>
<feature type="transmembrane region" description="Helical" evidence="5">
    <location>
        <begin position="102"/>
        <end position="120"/>
    </location>
</feature>
<gene>
    <name evidence="6" type="ORF">RN001_013441</name>
</gene>
<evidence type="ECO:0000256" key="5">
    <source>
        <dbReference type="SAM" id="Phobius"/>
    </source>
</evidence>
<dbReference type="EMBL" id="JARPUR010000006">
    <property type="protein sequence ID" value="KAK4874081.1"/>
    <property type="molecule type" value="Genomic_DNA"/>
</dbReference>
<dbReference type="PANTHER" id="PTHR11662">
    <property type="entry name" value="SOLUTE CARRIER FAMILY 17"/>
    <property type="match status" value="1"/>
</dbReference>
<feature type="transmembrane region" description="Helical" evidence="5">
    <location>
        <begin position="397"/>
        <end position="420"/>
    </location>
</feature>
<name>A0AAN7S719_9COLE</name>
<evidence type="ECO:0000256" key="1">
    <source>
        <dbReference type="ARBA" id="ARBA00004141"/>
    </source>
</evidence>
<dbReference type="GO" id="GO:0022857">
    <property type="term" value="F:transmembrane transporter activity"/>
    <property type="evidence" value="ECO:0007669"/>
    <property type="project" value="InterPro"/>
</dbReference>
<dbReference type="InterPro" id="IPR050382">
    <property type="entry name" value="MFS_Na/Anion_cotransporter"/>
</dbReference>
<dbReference type="Pfam" id="PF07690">
    <property type="entry name" value="MFS_1"/>
    <property type="match status" value="1"/>
</dbReference>
<feature type="transmembrane region" description="Helical" evidence="5">
    <location>
        <begin position="167"/>
        <end position="186"/>
    </location>
</feature>
<feature type="transmembrane region" description="Helical" evidence="5">
    <location>
        <begin position="366"/>
        <end position="385"/>
    </location>
</feature>
<feature type="transmembrane region" description="Helical" evidence="5">
    <location>
        <begin position="307"/>
        <end position="325"/>
    </location>
</feature>
<dbReference type="SUPFAM" id="SSF103473">
    <property type="entry name" value="MFS general substrate transporter"/>
    <property type="match status" value="1"/>
</dbReference>
<dbReference type="InterPro" id="IPR036259">
    <property type="entry name" value="MFS_trans_sf"/>
</dbReference>
<comment type="subcellular location">
    <subcellularLocation>
        <location evidence="1">Membrane</location>
        <topology evidence="1">Multi-pass membrane protein</topology>
    </subcellularLocation>
</comment>
<feature type="transmembrane region" description="Helical" evidence="5">
    <location>
        <begin position="234"/>
        <end position="256"/>
    </location>
</feature>
<dbReference type="Gene3D" id="1.20.1250.20">
    <property type="entry name" value="MFS general substrate transporter like domains"/>
    <property type="match status" value="1"/>
</dbReference>
<keyword evidence="4 5" id="KW-0472">Membrane</keyword>
<sequence length="452" mass="50959">MIRISYSVILLVLAEPPAYNINNDCPIKNKTPTKAFNELNAFLTPLQVSIIFAAYELGASLTLIFTETMGNRFGYTMCIGIEMLCSAILGMLTPIAVVLKNFYALVVIRLLTGALLSPIYPMMNVLMSNWSPTNERNTYGIILYGSSVGTFTTIIIYGRIILNLKHITTYLTGMIIIIWCMVWMLFVTDHPSMHSRVTLQELDEISRQRMSIDTLRIRRRTPWKEIVRSSKIRALALLMWCNTWNLTFFMDYMPMYYNQMTSKTFTEAIDWACLPLFSRLVGSIVCLPIIKCLLITNMLSITVMRKIFTVFSHIIPGTIALATLTTNCIEIANVIKMIVIMGFNGAFVGGGFINAIDLTPNFARNIFAPMLSLITLSGVIMPFVVGCVLQHYNQHVIAWSIIMGVCGGVYLLGGIIYIIFGSASIQSWDIAYARQAFQSVSRIYFDDEDFDF</sequence>
<feature type="transmembrane region" description="Helical" evidence="5">
    <location>
        <begin position="73"/>
        <end position="96"/>
    </location>
</feature>
<feature type="transmembrane region" description="Helical" evidence="5">
    <location>
        <begin position="141"/>
        <end position="161"/>
    </location>
</feature>
<dbReference type="InterPro" id="IPR011701">
    <property type="entry name" value="MFS"/>
</dbReference>
<feature type="transmembrane region" description="Helical" evidence="5">
    <location>
        <begin position="276"/>
        <end position="295"/>
    </location>
</feature>
<evidence type="ECO:0000256" key="3">
    <source>
        <dbReference type="ARBA" id="ARBA00022989"/>
    </source>
</evidence>
<dbReference type="AlphaFoldDB" id="A0AAN7S719"/>
<proteinExistence type="predicted"/>
<feature type="transmembrane region" description="Helical" evidence="5">
    <location>
        <begin position="44"/>
        <end position="66"/>
    </location>
</feature>
<comment type="caution">
    <text evidence="6">The sequence shown here is derived from an EMBL/GenBank/DDBJ whole genome shotgun (WGS) entry which is preliminary data.</text>
</comment>
<keyword evidence="2 5" id="KW-0812">Transmembrane</keyword>
<dbReference type="PANTHER" id="PTHR11662:SF399">
    <property type="entry name" value="FI19708P1-RELATED"/>
    <property type="match status" value="1"/>
</dbReference>